<dbReference type="GO" id="GO:0048034">
    <property type="term" value="P:heme O biosynthetic process"/>
    <property type="evidence" value="ECO:0007669"/>
    <property type="project" value="UniProtKB-UniRule"/>
</dbReference>
<feature type="transmembrane region" description="Helical" evidence="8">
    <location>
        <begin position="241"/>
        <end position="259"/>
    </location>
</feature>
<dbReference type="GO" id="GO:0008495">
    <property type="term" value="F:protoheme IX farnesyltransferase activity"/>
    <property type="evidence" value="ECO:0007669"/>
    <property type="project" value="UniProtKB-UniRule"/>
</dbReference>
<keyword evidence="3 8" id="KW-0812">Transmembrane</keyword>
<feature type="transmembrane region" description="Helical" evidence="8">
    <location>
        <begin position="118"/>
        <end position="136"/>
    </location>
</feature>
<evidence type="ECO:0000313" key="10">
    <source>
        <dbReference type="Proteomes" id="UP000054099"/>
    </source>
</evidence>
<feature type="transmembrane region" description="Helical" evidence="8">
    <location>
        <begin position="217"/>
        <end position="235"/>
    </location>
</feature>
<dbReference type="EMBL" id="LNQN01000001">
    <property type="protein sequence ID" value="KSU84239.1"/>
    <property type="molecule type" value="Genomic_DNA"/>
</dbReference>
<dbReference type="GO" id="GO:0005886">
    <property type="term" value="C:plasma membrane"/>
    <property type="evidence" value="ECO:0007669"/>
    <property type="project" value="UniProtKB-SubCell"/>
</dbReference>
<reference evidence="9 10" key="1">
    <citation type="journal article" date="2014" name="Antonie Van Leeuwenhoek">
        <title>Fictibacillus enclensis sp. nov., isolated from marine sediment.</title>
        <authorList>
            <person name="Dastager S.G."/>
            <person name="Mawlankar R."/>
            <person name="Srinivasan K."/>
            <person name="Tang S.K."/>
            <person name="Lee J.C."/>
            <person name="Ramana V.V."/>
            <person name="Shouche Y.S."/>
        </authorList>
    </citation>
    <scope>NUCLEOTIDE SEQUENCE [LARGE SCALE GENOMIC DNA]</scope>
    <source>
        <strain evidence="9 10">NIO-1003</strain>
    </source>
</reference>
<dbReference type="InterPro" id="IPR030470">
    <property type="entry name" value="UbiA_prenylTrfase_CS"/>
</dbReference>
<evidence type="ECO:0000256" key="8">
    <source>
        <dbReference type="HAMAP-Rule" id="MF_00154"/>
    </source>
</evidence>
<keyword evidence="8" id="KW-1003">Cell membrane</keyword>
<dbReference type="InterPro" id="IPR006369">
    <property type="entry name" value="Protohaem_IX_farnesylTrfase"/>
</dbReference>
<sequence>MGENAAPSIFKDYIQITKPGIITSNLLGTIAGFCIGARNLSSSLSLWELFFWTVLGTVFVIGSSAIVNNVYDADIDKHMERTKNRPITNGRIPKRNAILLSIVMIVIGELILGLMVNPIAAVIGFTGFVFYGFVYTMSKRVTVVNTEIGCISGATPPIIGYTAVTGEFDLIALLLFVFMFAWQPPHFFALAMKRAEEYKSVNVPMLPNKVGFKQTKVHILIYTVFAVAASLLLYFFNVLGIWYLIVAGILGAVFLFRAIQSFKFREKESELVWSGKMFKFSIMYLTLMFVTMMFAPLFG</sequence>
<dbReference type="PANTHER" id="PTHR43448:SF2">
    <property type="entry name" value="PROTOHEME IX FARNESYLTRANSFERASE, MITOCHONDRIAL"/>
    <property type="match status" value="1"/>
</dbReference>
<keyword evidence="2 8" id="KW-0808">Transferase</keyword>
<comment type="caution">
    <text evidence="9">The sequence shown here is derived from an EMBL/GenBank/DDBJ whole genome shotgun (WGS) entry which is preliminary data.</text>
</comment>
<comment type="pathway">
    <text evidence="8">Porphyrin-containing compound metabolism; heme O biosynthesis; heme O from protoheme: step 1/1.</text>
</comment>
<dbReference type="HAMAP" id="MF_00154">
    <property type="entry name" value="CyoE_CtaB"/>
    <property type="match status" value="1"/>
</dbReference>
<evidence type="ECO:0000256" key="3">
    <source>
        <dbReference type="ARBA" id="ARBA00022692"/>
    </source>
</evidence>
<evidence type="ECO:0000256" key="7">
    <source>
        <dbReference type="ARBA" id="ARBA00047690"/>
    </source>
</evidence>
<dbReference type="NCBIfam" id="NF003349">
    <property type="entry name" value="PRK04375.1-2"/>
    <property type="match status" value="1"/>
</dbReference>
<name>A0A0V8JAT8_9BACL</name>
<feature type="transmembrane region" description="Helical" evidence="8">
    <location>
        <begin position="170"/>
        <end position="190"/>
    </location>
</feature>
<evidence type="ECO:0000256" key="4">
    <source>
        <dbReference type="ARBA" id="ARBA00022989"/>
    </source>
</evidence>
<comment type="subunit">
    <text evidence="8">Interacts with CtaA.</text>
</comment>
<comment type="similarity">
    <text evidence="8">Belongs to the UbiA prenyltransferase family. Protoheme IX farnesyltransferase subfamily.</text>
</comment>
<keyword evidence="4 8" id="KW-1133">Transmembrane helix</keyword>
<dbReference type="InterPro" id="IPR000537">
    <property type="entry name" value="UbiA_prenyltransferase"/>
</dbReference>
<comment type="catalytic activity">
    <reaction evidence="7 8">
        <text>heme b + (2E,6E)-farnesyl diphosphate + H2O = Fe(II)-heme o + diphosphate</text>
        <dbReference type="Rhea" id="RHEA:28070"/>
        <dbReference type="ChEBI" id="CHEBI:15377"/>
        <dbReference type="ChEBI" id="CHEBI:33019"/>
        <dbReference type="ChEBI" id="CHEBI:60344"/>
        <dbReference type="ChEBI" id="CHEBI:60530"/>
        <dbReference type="ChEBI" id="CHEBI:175763"/>
        <dbReference type="EC" id="2.5.1.141"/>
    </reaction>
</comment>
<comment type="function">
    <text evidence="8">Converts heme B (protoheme IX) to heme O by substitution of the vinyl group on carbon 2 of heme B porphyrin ring with a hydroxyethyl farnesyl side group.</text>
</comment>
<feature type="transmembrane region" description="Helical" evidence="8">
    <location>
        <begin position="280"/>
        <end position="298"/>
    </location>
</feature>
<evidence type="ECO:0000313" key="9">
    <source>
        <dbReference type="EMBL" id="KSU84239.1"/>
    </source>
</evidence>
<dbReference type="Proteomes" id="UP000054099">
    <property type="component" value="Unassembled WGS sequence"/>
</dbReference>
<dbReference type="Pfam" id="PF01040">
    <property type="entry name" value="UbiA"/>
    <property type="match status" value="1"/>
</dbReference>
<keyword evidence="6 8" id="KW-0472">Membrane</keyword>
<evidence type="ECO:0000256" key="2">
    <source>
        <dbReference type="ARBA" id="ARBA00022679"/>
    </source>
</evidence>
<feature type="transmembrane region" description="Helical" evidence="8">
    <location>
        <begin position="49"/>
        <end position="71"/>
    </location>
</feature>
<accession>A0A0V8JAT8</accession>
<dbReference type="CDD" id="cd13957">
    <property type="entry name" value="PT_UbiA_Cox10"/>
    <property type="match status" value="1"/>
</dbReference>
<comment type="miscellaneous">
    <text evidence="8">Carbon 2 of the heme B porphyrin ring is defined according to the Fischer nomenclature.</text>
</comment>
<keyword evidence="5 8" id="KW-0350">Heme biosynthesis</keyword>
<dbReference type="EC" id="2.5.1.141" evidence="8"/>
<feature type="transmembrane region" description="Helical" evidence="8">
    <location>
        <begin position="143"/>
        <end position="164"/>
    </location>
</feature>
<dbReference type="InterPro" id="IPR044878">
    <property type="entry name" value="UbiA_sf"/>
</dbReference>
<dbReference type="NCBIfam" id="TIGR01473">
    <property type="entry name" value="cyoE_ctaB"/>
    <property type="match status" value="1"/>
</dbReference>
<evidence type="ECO:0000256" key="5">
    <source>
        <dbReference type="ARBA" id="ARBA00023133"/>
    </source>
</evidence>
<organism evidence="9 10">
    <name type="scientific">Fictibacillus enclensis</name>
    <dbReference type="NCBI Taxonomy" id="1017270"/>
    <lineage>
        <taxon>Bacteria</taxon>
        <taxon>Bacillati</taxon>
        <taxon>Bacillota</taxon>
        <taxon>Bacilli</taxon>
        <taxon>Bacillales</taxon>
        <taxon>Fictibacillaceae</taxon>
        <taxon>Fictibacillus</taxon>
    </lineage>
</organism>
<evidence type="ECO:0000256" key="6">
    <source>
        <dbReference type="ARBA" id="ARBA00023136"/>
    </source>
</evidence>
<evidence type="ECO:0000256" key="1">
    <source>
        <dbReference type="ARBA" id="ARBA00004141"/>
    </source>
</evidence>
<feature type="transmembrane region" description="Helical" evidence="8">
    <location>
        <begin position="92"/>
        <end position="112"/>
    </location>
</feature>
<gene>
    <name evidence="8" type="primary">ctaB</name>
    <name evidence="9" type="ORF">AS030_01360</name>
</gene>
<dbReference type="RefSeq" id="WP_061967542.1">
    <property type="nucleotide sequence ID" value="NZ_FMAV01000001.1"/>
</dbReference>
<dbReference type="UniPathway" id="UPA00834">
    <property type="reaction ID" value="UER00712"/>
</dbReference>
<dbReference type="PROSITE" id="PS00943">
    <property type="entry name" value="UBIA"/>
    <property type="match status" value="1"/>
</dbReference>
<protein>
    <recommendedName>
        <fullName evidence="8">Protoheme IX farnesyltransferase</fullName>
        <ecNumber evidence="8">2.5.1.141</ecNumber>
    </recommendedName>
    <alternativeName>
        <fullName evidence="8">Heme B farnesyltransferase</fullName>
    </alternativeName>
    <alternativeName>
        <fullName evidence="8">Heme O synthase</fullName>
    </alternativeName>
</protein>
<dbReference type="PANTHER" id="PTHR43448">
    <property type="entry name" value="PROTOHEME IX FARNESYLTRANSFERASE, MITOCHONDRIAL"/>
    <property type="match status" value="1"/>
</dbReference>
<keyword evidence="10" id="KW-1185">Reference proteome</keyword>
<dbReference type="Gene3D" id="1.10.357.140">
    <property type="entry name" value="UbiA prenyltransferase"/>
    <property type="match status" value="1"/>
</dbReference>
<proteinExistence type="inferred from homology"/>
<comment type="subcellular location">
    <subcellularLocation>
        <location evidence="8">Cell membrane</location>
        <topology evidence="8">Multi-pass membrane protein</topology>
    </subcellularLocation>
    <subcellularLocation>
        <location evidence="1">Membrane</location>
        <topology evidence="1">Multi-pass membrane protein</topology>
    </subcellularLocation>
</comment>
<dbReference type="AlphaFoldDB" id="A0A0V8JAT8"/>